<sequence length="544" mass="57664">MDFTAAYRATALCYSPGSTFLASLSGGAGGQVVLVRAALSLAVVRTWSLPLRIASLSWSPDGAYLLAVALADATIFVLSLDPAREAQRGEDAGEGWVARIQAGAEGLVAAQWAPHAASHTVLCFSEDQLRVSAYELATQRTTLLEAPKTAKAYGNPQHASFALLQRANGKDGISVLSHSTQATRPAWTLSESFAVATNDAADLAWAPSGLSLAVWESALEYKLHIYTLSGFLRATFAIGALEGHVESSGPGGSDAPQPRLAASGSVRRRNDDEAEALRRVAGGALGIRTVVWSPNGKMLAVGGYDEQVRVLEDANWEEMATLDHAKRSIMPTPAARHEAYGELIAWREPSRWIEETGGRGIVPYERGSLPAAPAALRVDHAKANPKVGVHWLAWSPDGTLLATRNENVPACLYIWAFPSDSDSAGAESTPYLLALLSQSAAIEHAAWRPAAASHDGGSGGATLALLAGGAALYLWRREDAQREGTRQRAEAVPVPIDDFAASELLWSPDGQKVTLLDGRKGAFCCAIDAPDEASFASHESVDER</sequence>
<dbReference type="STRING" id="58919.A0A316Z4D4"/>
<evidence type="ECO:0000313" key="2">
    <source>
        <dbReference type="EMBL" id="PWN96236.1"/>
    </source>
</evidence>
<dbReference type="GeneID" id="37270588"/>
<evidence type="ECO:0000256" key="1">
    <source>
        <dbReference type="SAM" id="MobiDB-lite"/>
    </source>
</evidence>
<dbReference type="AlphaFoldDB" id="A0A316Z4D4"/>
<dbReference type="PANTHER" id="PTHR16220">
    <property type="entry name" value="WD REPEAT PROTEIN 8-RELATED"/>
    <property type="match status" value="1"/>
</dbReference>
<dbReference type="InterPro" id="IPR001680">
    <property type="entry name" value="WD40_rpt"/>
</dbReference>
<evidence type="ECO:0000313" key="3">
    <source>
        <dbReference type="Proteomes" id="UP000245946"/>
    </source>
</evidence>
<reference evidence="2 3" key="1">
    <citation type="journal article" date="2018" name="Mol. Biol. Evol.">
        <title>Broad Genomic Sampling Reveals a Smut Pathogenic Ancestry of the Fungal Clade Ustilaginomycotina.</title>
        <authorList>
            <person name="Kijpornyongpan T."/>
            <person name="Mondo S.J."/>
            <person name="Barry K."/>
            <person name="Sandor L."/>
            <person name="Lee J."/>
            <person name="Lipzen A."/>
            <person name="Pangilinan J."/>
            <person name="LaButti K."/>
            <person name="Hainaut M."/>
            <person name="Henrissat B."/>
            <person name="Grigoriev I.V."/>
            <person name="Spatafora J.W."/>
            <person name="Aime M.C."/>
        </authorList>
    </citation>
    <scope>NUCLEOTIDE SEQUENCE [LARGE SCALE GENOMIC DNA]</scope>
    <source>
        <strain evidence="2 3">MCA 4186</strain>
    </source>
</reference>
<name>A0A316Z4D4_9BASI</name>
<feature type="region of interest" description="Disordered" evidence="1">
    <location>
        <begin position="246"/>
        <end position="273"/>
    </location>
</feature>
<dbReference type="EMBL" id="KZ819300">
    <property type="protein sequence ID" value="PWN96236.1"/>
    <property type="molecule type" value="Genomic_DNA"/>
</dbReference>
<dbReference type="SMART" id="SM00320">
    <property type="entry name" value="WD40"/>
    <property type="match status" value="2"/>
</dbReference>
<dbReference type="Gene3D" id="2.130.10.10">
    <property type="entry name" value="YVTN repeat-like/Quinoprotein amine dehydrogenase"/>
    <property type="match status" value="2"/>
</dbReference>
<dbReference type="OrthoDB" id="308690at2759"/>
<dbReference type="InterPro" id="IPR052778">
    <property type="entry name" value="Centrosome-WD_assoc"/>
</dbReference>
<dbReference type="SUPFAM" id="SSF82171">
    <property type="entry name" value="DPP6 N-terminal domain-like"/>
    <property type="match status" value="1"/>
</dbReference>
<gene>
    <name evidence="2" type="ORF">FA09DRAFT_331476</name>
</gene>
<dbReference type="Pfam" id="PF00400">
    <property type="entry name" value="WD40"/>
    <property type="match status" value="1"/>
</dbReference>
<protein>
    <recommendedName>
        <fullName evidence="4">WD40 repeat-like protein</fullName>
    </recommendedName>
</protein>
<dbReference type="PANTHER" id="PTHR16220:SF0">
    <property type="entry name" value="WD REPEAT-CONTAINING PROTEIN WRAP73"/>
    <property type="match status" value="1"/>
</dbReference>
<evidence type="ECO:0008006" key="4">
    <source>
        <dbReference type="Google" id="ProtNLM"/>
    </source>
</evidence>
<dbReference type="RefSeq" id="XP_025596515.1">
    <property type="nucleotide sequence ID" value="XM_025743044.1"/>
</dbReference>
<dbReference type="GO" id="GO:1990811">
    <property type="term" value="C:MWP complex"/>
    <property type="evidence" value="ECO:0007669"/>
    <property type="project" value="TreeGrafter"/>
</dbReference>
<dbReference type="Proteomes" id="UP000245946">
    <property type="component" value="Unassembled WGS sequence"/>
</dbReference>
<proteinExistence type="predicted"/>
<keyword evidence="3" id="KW-1185">Reference proteome</keyword>
<accession>A0A316Z4D4</accession>
<dbReference type="GO" id="GO:1990810">
    <property type="term" value="P:microtubule anchoring at mitotic spindle pole body"/>
    <property type="evidence" value="ECO:0007669"/>
    <property type="project" value="TreeGrafter"/>
</dbReference>
<dbReference type="InterPro" id="IPR015943">
    <property type="entry name" value="WD40/YVTN_repeat-like_dom_sf"/>
</dbReference>
<organism evidence="2 3">
    <name type="scientific">Tilletiopsis washingtonensis</name>
    <dbReference type="NCBI Taxonomy" id="58919"/>
    <lineage>
        <taxon>Eukaryota</taxon>
        <taxon>Fungi</taxon>
        <taxon>Dikarya</taxon>
        <taxon>Basidiomycota</taxon>
        <taxon>Ustilaginomycotina</taxon>
        <taxon>Exobasidiomycetes</taxon>
        <taxon>Entylomatales</taxon>
        <taxon>Entylomatales incertae sedis</taxon>
        <taxon>Tilletiopsis</taxon>
    </lineage>
</organism>
<dbReference type="GO" id="GO:0005815">
    <property type="term" value="C:microtubule organizing center"/>
    <property type="evidence" value="ECO:0007669"/>
    <property type="project" value="TreeGrafter"/>
</dbReference>